<dbReference type="PANTHER" id="PTHR46795">
    <property type="entry name" value="ABC TRANSPORTER PERMEASE-RELATED-RELATED"/>
    <property type="match status" value="1"/>
</dbReference>
<evidence type="ECO:0000313" key="8">
    <source>
        <dbReference type="EMBL" id="MBD2847724.1"/>
    </source>
</evidence>
<keyword evidence="2 6" id="KW-1003">Cell membrane</keyword>
<evidence type="ECO:0000256" key="5">
    <source>
        <dbReference type="ARBA" id="ARBA00023136"/>
    </source>
</evidence>
<comment type="subcellular location">
    <subcellularLocation>
        <location evidence="1 6">Cell membrane</location>
        <topology evidence="1 6">Multi-pass membrane protein</topology>
    </subcellularLocation>
</comment>
<dbReference type="PANTHER" id="PTHR46795:SF3">
    <property type="entry name" value="ABC TRANSPORTER PERMEASE"/>
    <property type="match status" value="1"/>
</dbReference>
<proteinExistence type="inferred from homology"/>
<dbReference type="RefSeq" id="WP_190920829.1">
    <property type="nucleotide sequence ID" value="NZ_JACXIZ010000044.1"/>
</dbReference>
<feature type="transmembrane region" description="Helical" evidence="6">
    <location>
        <begin position="530"/>
        <end position="555"/>
    </location>
</feature>
<dbReference type="InterPro" id="IPR052536">
    <property type="entry name" value="ABC-4_Integral_Memb_Prot"/>
</dbReference>
<keyword evidence="9" id="KW-1185">Reference proteome</keyword>
<reference evidence="8" key="1">
    <citation type="submission" date="2020-09" db="EMBL/GenBank/DDBJ databases">
        <title>A novel bacterium of genus Paenibacillus, isolated from South China Sea.</title>
        <authorList>
            <person name="Huang H."/>
            <person name="Mo K."/>
            <person name="Hu Y."/>
        </authorList>
    </citation>
    <scope>NUCLEOTIDE SEQUENCE</scope>
    <source>
        <strain evidence="8">IB182496</strain>
    </source>
</reference>
<comment type="similarity">
    <text evidence="6">Belongs to the ABC-4 integral membrane protein family.</text>
</comment>
<dbReference type="EMBL" id="JACXIZ010000044">
    <property type="protein sequence ID" value="MBD2847724.1"/>
    <property type="molecule type" value="Genomic_DNA"/>
</dbReference>
<evidence type="ECO:0000256" key="2">
    <source>
        <dbReference type="ARBA" id="ARBA00022475"/>
    </source>
</evidence>
<feature type="transmembrane region" description="Helical" evidence="6">
    <location>
        <begin position="200"/>
        <end position="221"/>
    </location>
</feature>
<feature type="domain" description="ABC3 transporter permease C-terminal" evidence="7">
    <location>
        <begin position="60"/>
        <end position="173"/>
    </location>
</feature>
<evidence type="ECO:0000256" key="6">
    <source>
        <dbReference type="PIRNR" id="PIRNR018968"/>
    </source>
</evidence>
<accession>A0A927GTE0</accession>
<sequence>MTLKLALSGIRGRLRNLIVLLAGLVVSIAIFYMFQTMAWNTAFITHNAMINSIQLVYAMGSFLLAAVTLFYVIYAGGFLFSLRQREYGMYMTIGARRSRVRTVMLLEWLVIGGAAIVIGMALGCGLALLVSSLLANMLDTTFSGYRALYGPAVLFTVVFYVALLAVTALWSQLKLGRMRLLQLLRAGDSAERPARAGRGAFWGGLLGLGALLIGYIALTFMEQLREIGLLAATVMTPLGTYLLFMTWLPRLVRRAGRSDRRLAGIRAFTNGQLAFRVRDLSRMLATTALLVALGTGAIAGGIAFLNDAYLKARQSGQYDIVLENPDPQQLELLRAVTFEERHELRVKREDAVAWVARADLEAMLAHTPPVLEDGTVLEEALPGGQQAITWTSHPQWRQLLSGVLPASALGADEIRLADNSYFGAIGTAATTVWFGRSDDFLAYTDIWGELESGRTAYHWSKYDQYQDNLGLAGGTVFMGFFLGVAFLTMMASCLMFKILSGASTDARRYALLRKLGVRGERMRASIRRELGYLFLLPGAAGLLHVLVGMNLFAFILQQPYYRLWLPLLMFAVIYGLYYLVTVWMYNRLALPAPVSGDVPHTRQTGGGTRYPGGSMSRN</sequence>
<feature type="transmembrane region" description="Helical" evidence="6">
    <location>
        <begin position="14"/>
        <end position="35"/>
    </location>
</feature>
<name>A0A927GTE0_9BACL</name>
<dbReference type="AlphaFoldDB" id="A0A927GTE0"/>
<dbReference type="Pfam" id="PF02687">
    <property type="entry name" value="FtsX"/>
    <property type="match status" value="1"/>
</dbReference>
<feature type="transmembrane region" description="Helical" evidence="6">
    <location>
        <begin position="55"/>
        <end position="82"/>
    </location>
</feature>
<evidence type="ECO:0000259" key="7">
    <source>
        <dbReference type="Pfam" id="PF02687"/>
    </source>
</evidence>
<dbReference type="GO" id="GO:0005886">
    <property type="term" value="C:plasma membrane"/>
    <property type="evidence" value="ECO:0007669"/>
    <property type="project" value="UniProtKB-SubCell"/>
</dbReference>
<feature type="transmembrane region" description="Helical" evidence="6">
    <location>
        <begin position="227"/>
        <end position="248"/>
    </location>
</feature>
<dbReference type="InterPro" id="IPR003838">
    <property type="entry name" value="ABC3_permease_C"/>
</dbReference>
<evidence type="ECO:0000256" key="3">
    <source>
        <dbReference type="ARBA" id="ARBA00022692"/>
    </source>
</evidence>
<keyword evidence="4 6" id="KW-1133">Transmembrane helix</keyword>
<dbReference type="InterPro" id="IPR027022">
    <property type="entry name" value="ABC_permease_BceB-typ"/>
</dbReference>
<gene>
    <name evidence="8" type="ORF">IDH44_21235</name>
</gene>
<evidence type="ECO:0000313" key="9">
    <source>
        <dbReference type="Proteomes" id="UP000621560"/>
    </source>
</evidence>
<feature type="transmembrane region" description="Helical" evidence="6">
    <location>
        <begin position="148"/>
        <end position="170"/>
    </location>
</feature>
<evidence type="ECO:0000256" key="1">
    <source>
        <dbReference type="ARBA" id="ARBA00004651"/>
    </source>
</evidence>
<organism evidence="8 9">
    <name type="scientific">Paenibacillus sabuli</name>
    <dbReference type="NCBI Taxonomy" id="2772509"/>
    <lineage>
        <taxon>Bacteria</taxon>
        <taxon>Bacillati</taxon>
        <taxon>Bacillota</taxon>
        <taxon>Bacilli</taxon>
        <taxon>Bacillales</taxon>
        <taxon>Paenibacillaceae</taxon>
        <taxon>Paenibacillus</taxon>
    </lineage>
</organism>
<dbReference type="PIRSF" id="PIRSF018968">
    <property type="entry name" value="ABC_permease_BceB"/>
    <property type="match status" value="1"/>
</dbReference>
<dbReference type="GO" id="GO:0055085">
    <property type="term" value="P:transmembrane transport"/>
    <property type="evidence" value="ECO:0007669"/>
    <property type="project" value="UniProtKB-UniRule"/>
</dbReference>
<keyword evidence="6" id="KW-0813">Transport</keyword>
<dbReference type="Proteomes" id="UP000621560">
    <property type="component" value="Unassembled WGS sequence"/>
</dbReference>
<feature type="transmembrane region" description="Helical" evidence="6">
    <location>
        <begin position="476"/>
        <end position="499"/>
    </location>
</feature>
<feature type="transmembrane region" description="Helical" evidence="6">
    <location>
        <begin position="103"/>
        <end position="128"/>
    </location>
</feature>
<comment type="caution">
    <text evidence="8">The sequence shown here is derived from an EMBL/GenBank/DDBJ whole genome shotgun (WGS) entry which is preliminary data.</text>
</comment>
<keyword evidence="5 6" id="KW-0472">Membrane</keyword>
<keyword evidence="3 6" id="KW-0812">Transmembrane</keyword>
<feature type="transmembrane region" description="Helical" evidence="6">
    <location>
        <begin position="283"/>
        <end position="305"/>
    </location>
</feature>
<evidence type="ECO:0000256" key="4">
    <source>
        <dbReference type="ARBA" id="ARBA00022989"/>
    </source>
</evidence>
<feature type="transmembrane region" description="Helical" evidence="6">
    <location>
        <begin position="561"/>
        <end position="580"/>
    </location>
</feature>
<protein>
    <submittedName>
        <fullName evidence="8">ABC transporter permease</fullName>
    </submittedName>
</protein>